<keyword evidence="9" id="KW-0378">Hydrolase</keyword>
<dbReference type="Gene3D" id="3.40.50.150">
    <property type="entry name" value="Vaccinia Virus protein VP39"/>
    <property type="match status" value="1"/>
</dbReference>
<evidence type="ECO:0000256" key="2">
    <source>
        <dbReference type="ARBA" id="ARBA00011900"/>
    </source>
</evidence>
<keyword evidence="6" id="KW-0680">Restriction system</keyword>
<evidence type="ECO:0000313" key="10">
    <source>
        <dbReference type="Proteomes" id="UP000036951"/>
    </source>
</evidence>
<protein>
    <recommendedName>
        <fullName evidence="2">site-specific DNA-methyltransferase (adenine-specific)</fullName>
        <ecNumber evidence="2">2.1.1.72</ecNumber>
    </recommendedName>
</protein>
<proteinExistence type="inferred from homology"/>
<evidence type="ECO:0000256" key="4">
    <source>
        <dbReference type="ARBA" id="ARBA00022679"/>
    </source>
</evidence>
<dbReference type="InterPro" id="IPR051537">
    <property type="entry name" value="DNA_Adenine_Mtase"/>
</dbReference>
<dbReference type="GO" id="GO:0009007">
    <property type="term" value="F:site-specific DNA-methyltransferase (adenine-specific) activity"/>
    <property type="evidence" value="ECO:0007669"/>
    <property type="project" value="UniProtKB-EC"/>
</dbReference>
<evidence type="ECO:0000256" key="3">
    <source>
        <dbReference type="ARBA" id="ARBA00022603"/>
    </source>
</evidence>
<sequence length="631" mass="71329">MTEKTTDLIISKLLDASSIEHYAESCPIEEINKAMVSKRGTGKKGFPEYLAISGDFVIVIEDKAKVEDQAKYLKDNETLLMDTSSVTKYAENGALHYALSIIQNTNFKKVIAFGCSGTDEKRIVIRPIYVSPTGYKILPKVKDFSQFSTENIERYYNEIICGNESIERVELKTILSRAKTLHEDLRNYGQLGDSEKPLVVSAILLALEEKDFLTENLTGDTIKTDGQKIFDAMSAHMERVKVEPQVKKKRVIDQFNLIINRPVLSEKDERLGKSPLRYFAEYLHSNILTAICNNSPEDVLGRFYGEFISYSGGDGQTLGVVLTPKHITELFTELAEIKPTDKVLDPCCGTGGFLIAAMHRMLTQAKEEDKENIRRNNLHGIELRDDMFSIATTNMILRGDGKSNLICADFLKQKSEDMYKKGFTVGLMNPPYSQGKTKSTAHLTELKFICHLLDCVGDGARCVVIVPQSTMVGKTKEDKIDKQYILDNHTLEGVITLNTDTFYGVGTNPVIAVFTAHQPHPKDKLVKFVDFKDDGYEVFAHVGLMPTDRAAERKKYLLDCWFQGKTAPNSFIVRSTIEADDEWLHSFYYFNEEIPSEEDFEKTMADYLTFEFNMITHGRGYLFEEKEVANG</sequence>
<organism evidence="9 10">
    <name type="scientific">Xylanibacter rarus</name>
    <dbReference type="NCBI Taxonomy" id="1676614"/>
    <lineage>
        <taxon>Bacteria</taxon>
        <taxon>Pseudomonadati</taxon>
        <taxon>Bacteroidota</taxon>
        <taxon>Bacteroidia</taxon>
        <taxon>Bacteroidales</taxon>
        <taxon>Prevotellaceae</taxon>
        <taxon>Xylanibacter</taxon>
    </lineage>
</organism>
<keyword evidence="4" id="KW-0808">Transferase</keyword>
<dbReference type="RefSeq" id="WP_053397537.1">
    <property type="nucleotide sequence ID" value="NZ_LFQU01000002.1"/>
</dbReference>
<dbReference type="GO" id="GO:0003677">
    <property type="term" value="F:DNA binding"/>
    <property type="evidence" value="ECO:0007669"/>
    <property type="project" value="InterPro"/>
</dbReference>
<comment type="caution">
    <text evidence="9">The sequence shown here is derived from an EMBL/GenBank/DDBJ whole genome shotgun (WGS) entry which is preliminary data.</text>
</comment>
<accession>A0A8E1QYZ0</accession>
<evidence type="ECO:0000256" key="5">
    <source>
        <dbReference type="ARBA" id="ARBA00022691"/>
    </source>
</evidence>
<dbReference type="PRINTS" id="PR00507">
    <property type="entry name" value="N12N6MTFRASE"/>
</dbReference>
<dbReference type="AlphaFoldDB" id="A0A8E1QYZ0"/>
<name>A0A8E1QYZ0_9BACT</name>
<keyword evidence="5" id="KW-0949">S-adenosyl-L-methionine</keyword>
<dbReference type="SUPFAM" id="SSF53335">
    <property type="entry name" value="S-adenosyl-L-methionine-dependent methyltransferases"/>
    <property type="match status" value="1"/>
</dbReference>
<dbReference type="GO" id="GO:0008170">
    <property type="term" value="F:N-methyltransferase activity"/>
    <property type="evidence" value="ECO:0007669"/>
    <property type="project" value="InterPro"/>
</dbReference>
<comment type="catalytic activity">
    <reaction evidence="7">
        <text>a 2'-deoxyadenosine in DNA + S-adenosyl-L-methionine = an N(6)-methyl-2'-deoxyadenosine in DNA + S-adenosyl-L-homocysteine + H(+)</text>
        <dbReference type="Rhea" id="RHEA:15197"/>
        <dbReference type="Rhea" id="RHEA-COMP:12418"/>
        <dbReference type="Rhea" id="RHEA-COMP:12419"/>
        <dbReference type="ChEBI" id="CHEBI:15378"/>
        <dbReference type="ChEBI" id="CHEBI:57856"/>
        <dbReference type="ChEBI" id="CHEBI:59789"/>
        <dbReference type="ChEBI" id="CHEBI:90615"/>
        <dbReference type="ChEBI" id="CHEBI:90616"/>
        <dbReference type="EC" id="2.1.1.72"/>
    </reaction>
</comment>
<dbReference type="PANTHER" id="PTHR42933">
    <property type="entry name" value="SLR6095 PROTEIN"/>
    <property type="match status" value="1"/>
</dbReference>
<keyword evidence="3" id="KW-0489">Methyltransferase</keyword>
<dbReference type="OrthoDB" id="9814572at2"/>
<feature type="domain" description="DNA methylase adenine-specific" evidence="8">
    <location>
        <begin position="297"/>
        <end position="535"/>
    </location>
</feature>
<gene>
    <name evidence="9" type="ORF">ACU52_01870</name>
</gene>
<evidence type="ECO:0000256" key="7">
    <source>
        <dbReference type="ARBA" id="ARBA00047942"/>
    </source>
</evidence>
<dbReference type="GO" id="GO:0004519">
    <property type="term" value="F:endonuclease activity"/>
    <property type="evidence" value="ECO:0007669"/>
    <property type="project" value="UniProtKB-KW"/>
</dbReference>
<dbReference type="EMBL" id="LFQU01000002">
    <property type="protein sequence ID" value="KOO69435.1"/>
    <property type="molecule type" value="Genomic_DNA"/>
</dbReference>
<dbReference type="InterPro" id="IPR003356">
    <property type="entry name" value="DNA_methylase_A-5"/>
</dbReference>
<dbReference type="InterPro" id="IPR029063">
    <property type="entry name" value="SAM-dependent_MTases_sf"/>
</dbReference>
<reference evidence="9 10" key="1">
    <citation type="submission" date="2015-06" db="EMBL/GenBank/DDBJ databases">
        <title>Prevotella sp. 109, sp. nov., a novel member of the family Prevotellaceae isolated from human faeces.</title>
        <authorList>
            <person name="Shkoporov A.N."/>
            <person name="Chaplin A.V."/>
            <person name="Kafarskaia L.I."/>
            <person name="Efimov B.A."/>
        </authorList>
    </citation>
    <scope>NUCLEOTIDE SEQUENCE [LARGE SCALE GENOMIC DNA]</scope>
    <source>
        <strain evidence="9 10">109</strain>
    </source>
</reference>
<dbReference type="Pfam" id="PF02384">
    <property type="entry name" value="N6_Mtase"/>
    <property type="match status" value="1"/>
</dbReference>
<evidence type="ECO:0000259" key="8">
    <source>
        <dbReference type="Pfam" id="PF02384"/>
    </source>
</evidence>
<dbReference type="CDD" id="cd02440">
    <property type="entry name" value="AdoMet_MTases"/>
    <property type="match status" value="1"/>
</dbReference>
<dbReference type="PANTHER" id="PTHR42933:SF1">
    <property type="entry name" value="SITE-SPECIFIC DNA-METHYLTRANSFERASE (ADENINE-SPECIFIC)"/>
    <property type="match status" value="1"/>
</dbReference>
<evidence type="ECO:0000256" key="6">
    <source>
        <dbReference type="ARBA" id="ARBA00022747"/>
    </source>
</evidence>
<evidence type="ECO:0000256" key="1">
    <source>
        <dbReference type="ARBA" id="ARBA00006594"/>
    </source>
</evidence>
<keyword evidence="10" id="KW-1185">Reference proteome</keyword>
<dbReference type="EC" id="2.1.1.72" evidence="2"/>
<keyword evidence="9" id="KW-0255">Endonuclease</keyword>
<dbReference type="GO" id="GO:0009307">
    <property type="term" value="P:DNA restriction-modification system"/>
    <property type="evidence" value="ECO:0007669"/>
    <property type="project" value="UniProtKB-KW"/>
</dbReference>
<evidence type="ECO:0000313" key="9">
    <source>
        <dbReference type="EMBL" id="KOO69435.1"/>
    </source>
</evidence>
<dbReference type="GO" id="GO:0032259">
    <property type="term" value="P:methylation"/>
    <property type="evidence" value="ECO:0007669"/>
    <property type="project" value="UniProtKB-KW"/>
</dbReference>
<keyword evidence="9" id="KW-0540">Nuclease</keyword>
<comment type="similarity">
    <text evidence="1">Belongs to the N(4)/N(6)-methyltransferase family.</text>
</comment>
<dbReference type="Proteomes" id="UP000036951">
    <property type="component" value="Unassembled WGS sequence"/>
</dbReference>